<dbReference type="SMART" id="SM00387">
    <property type="entry name" value="HATPase_c"/>
    <property type="match status" value="1"/>
</dbReference>
<evidence type="ECO:0000256" key="18">
    <source>
        <dbReference type="SAM" id="Phobius"/>
    </source>
</evidence>
<evidence type="ECO:0000256" key="8">
    <source>
        <dbReference type="ARBA" id="ARBA00022741"/>
    </source>
</evidence>
<dbReference type="CDD" id="cd16922">
    <property type="entry name" value="HATPase_EvgS-ArcB-TorS-like"/>
    <property type="match status" value="1"/>
</dbReference>
<comment type="catalytic activity">
    <reaction evidence="1">
        <text>ATP + protein L-histidine = ADP + protein N-phospho-L-histidine.</text>
        <dbReference type="EC" id="2.7.13.3"/>
    </reaction>
</comment>
<dbReference type="CDD" id="cd17546">
    <property type="entry name" value="REC_hyHK_CKI1_RcsC-like"/>
    <property type="match status" value="1"/>
</dbReference>
<dbReference type="Pfam" id="PF00072">
    <property type="entry name" value="Response_reg"/>
    <property type="match status" value="1"/>
</dbReference>
<sequence length="879" mass="96218">MLIRFKSLHTRLVVYVSIGLLMFALLAGGFTYRYTYGVILKITQTLLNQTVHMVQSQAEVAVFAKNKKIGNDITSSLMKSPLFKAVRLTSSDGFHLQEPISEATAFTAGRSYPLFSPVNPNEIIGSLEVVPNQAFVRAGVNRMAVSLTLLLLLQLLMATTLIIWVSRKVLSRPISELANFVSKIEPGNRAHAHISEDHAKDEIGLLAQSINRLIDAVESALEDSFNAKQAAENATRTKSRFLANMSHEIRTPMNAIIGLSELALSQEMSKKSKEYLSTIHSSGESLLGIINDILDFSKIEAGQMKIESVSFDLEELLNNLARMLIISIQEKELELIYDIHPDVPRCLMGDPLRVNQVLVNLLNNAIKFTEAGQILLTIQPAGPGVQPREDLIFFEFSVADTGIGIQEAQLDNLFTAFSQADMSITRKYGGSGLGLSICKHLVELMSGEIHVDSTPGKGSRFYFTAGFKPADPTPACQISPLLPARALIVDDNALYHPSTGAQGKQSIFQDDLAIGLERIRGARILVVEDNVINQQVIEALLKSQGFFVEVACNGQEGVNAVKSKSGYAAVLMDIQMPDMDGYTATRKIREWEAARTAPFPPLPILAMTAHAQSEDRKRCLEAGMNEHITKPVHINHLMRILVRLIIPGTLKMTSVNELKNLSDEPDNGWTAPSGSIDWDAGLTTVGGSKDAYKKILKQFIVHHGMAHQDIRTALIDNRFDEAIDLAHALKGVAGNIGARALYDDLVHLEFFLKESNRQKALEQLKGVSVCLTDAINAITPIISDTETTDQPGETTLTHLPADSIAKAENILERIRSGIYSDITESGRQVAELAGLLGRLPDITSIQAAIDNYDIDLAIAGMDQLALILADLKRGQHTDG</sequence>
<evidence type="ECO:0000256" key="17">
    <source>
        <dbReference type="PROSITE-ProRule" id="PRU00169"/>
    </source>
</evidence>
<keyword evidence="6" id="KW-0808">Transferase</keyword>
<keyword evidence="10" id="KW-0067">ATP-binding</keyword>
<keyword evidence="24" id="KW-1185">Reference proteome</keyword>
<evidence type="ECO:0000256" key="2">
    <source>
        <dbReference type="ARBA" id="ARBA00004651"/>
    </source>
</evidence>
<keyword evidence="11 18" id="KW-1133">Transmembrane helix</keyword>
<evidence type="ECO:0000313" key="23">
    <source>
        <dbReference type="EMBL" id="NWH05880.1"/>
    </source>
</evidence>
<dbReference type="GO" id="GO:0005886">
    <property type="term" value="C:plasma membrane"/>
    <property type="evidence" value="ECO:0007669"/>
    <property type="project" value="UniProtKB-SubCell"/>
</dbReference>
<dbReference type="InterPro" id="IPR003660">
    <property type="entry name" value="HAMP_dom"/>
</dbReference>
<dbReference type="InterPro" id="IPR005467">
    <property type="entry name" value="His_kinase_dom"/>
</dbReference>
<evidence type="ECO:0000256" key="1">
    <source>
        <dbReference type="ARBA" id="ARBA00000085"/>
    </source>
</evidence>
<dbReference type="SUPFAM" id="SSF52172">
    <property type="entry name" value="CheY-like"/>
    <property type="match status" value="1"/>
</dbReference>
<evidence type="ECO:0000259" key="22">
    <source>
        <dbReference type="PROSITE" id="PS50894"/>
    </source>
</evidence>
<dbReference type="InterPro" id="IPR036890">
    <property type="entry name" value="HATPase_C_sf"/>
</dbReference>
<proteinExistence type="predicted"/>
<dbReference type="PRINTS" id="PR00344">
    <property type="entry name" value="BCTRLSENSOR"/>
</dbReference>
<reference evidence="23 24" key="1">
    <citation type="submission" date="2020-06" db="EMBL/GenBank/DDBJ databases">
        <title>High-quality draft genome of sulfate reducer Desulfobacter latus type strain AcrS2 isolated from marine sediment.</title>
        <authorList>
            <person name="Hoppe M."/>
            <person name="Larsen C.K."/>
            <person name="Marshall I.P.G."/>
            <person name="Schramm A."/>
            <person name="Marietou A.G."/>
        </authorList>
    </citation>
    <scope>NUCLEOTIDE SEQUENCE [LARGE SCALE GENOMIC DNA]</scope>
    <source>
        <strain evidence="23 24">AcRS2</strain>
    </source>
</reference>
<dbReference type="FunFam" id="1.10.287.130:FF:000002">
    <property type="entry name" value="Two-component osmosensing histidine kinase"/>
    <property type="match status" value="1"/>
</dbReference>
<evidence type="ECO:0000256" key="4">
    <source>
        <dbReference type="ARBA" id="ARBA00022475"/>
    </source>
</evidence>
<evidence type="ECO:0000256" key="6">
    <source>
        <dbReference type="ARBA" id="ARBA00022679"/>
    </source>
</evidence>
<evidence type="ECO:0000313" key="24">
    <source>
        <dbReference type="Proteomes" id="UP000553343"/>
    </source>
</evidence>
<evidence type="ECO:0000256" key="10">
    <source>
        <dbReference type="ARBA" id="ARBA00022840"/>
    </source>
</evidence>
<dbReference type="PROSITE" id="PS50894">
    <property type="entry name" value="HPT"/>
    <property type="match status" value="1"/>
</dbReference>
<dbReference type="InterPro" id="IPR011006">
    <property type="entry name" value="CheY-like_superfamily"/>
</dbReference>
<dbReference type="Pfam" id="PF02518">
    <property type="entry name" value="HATPase_c"/>
    <property type="match status" value="1"/>
</dbReference>
<dbReference type="Proteomes" id="UP000553343">
    <property type="component" value="Unassembled WGS sequence"/>
</dbReference>
<dbReference type="Pfam" id="PF01627">
    <property type="entry name" value="Hpt"/>
    <property type="match status" value="1"/>
</dbReference>
<dbReference type="SUPFAM" id="SSF47384">
    <property type="entry name" value="Homodimeric domain of signal transducing histidine kinase"/>
    <property type="match status" value="1"/>
</dbReference>
<dbReference type="SMART" id="SM00448">
    <property type="entry name" value="REC"/>
    <property type="match status" value="1"/>
</dbReference>
<organism evidence="23 24">
    <name type="scientific">Desulfobacter latus</name>
    <dbReference type="NCBI Taxonomy" id="2292"/>
    <lineage>
        <taxon>Bacteria</taxon>
        <taxon>Pseudomonadati</taxon>
        <taxon>Thermodesulfobacteriota</taxon>
        <taxon>Desulfobacteria</taxon>
        <taxon>Desulfobacterales</taxon>
        <taxon>Desulfobacteraceae</taxon>
        <taxon>Desulfobacter</taxon>
    </lineage>
</organism>
<keyword evidence="7 18" id="KW-0812">Transmembrane</keyword>
<feature type="domain" description="HPt" evidence="22">
    <location>
        <begin position="688"/>
        <end position="785"/>
    </location>
</feature>
<evidence type="ECO:0000256" key="14">
    <source>
        <dbReference type="ARBA" id="ARBA00064003"/>
    </source>
</evidence>
<feature type="domain" description="HAMP" evidence="21">
    <location>
        <begin position="168"/>
        <end position="222"/>
    </location>
</feature>
<dbReference type="SMART" id="SM00388">
    <property type="entry name" value="HisKA"/>
    <property type="match status" value="1"/>
</dbReference>
<dbReference type="CDD" id="cd06225">
    <property type="entry name" value="HAMP"/>
    <property type="match status" value="1"/>
</dbReference>
<feature type="modified residue" description="4-aspartylphosphate" evidence="17">
    <location>
        <position position="573"/>
    </location>
</feature>
<dbReference type="InterPro" id="IPR003594">
    <property type="entry name" value="HATPase_dom"/>
</dbReference>
<comment type="subunit">
    <text evidence="14">At low DSF concentrations, interacts with RpfF.</text>
</comment>
<dbReference type="Gene3D" id="1.20.120.160">
    <property type="entry name" value="HPT domain"/>
    <property type="match status" value="1"/>
</dbReference>
<keyword evidence="12" id="KW-0902">Two-component regulatory system</keyword>
<dbReference type="FunFam" id="3.30.565.10:FF:000010">
    <property type="entry name" value="Sensor histidine kinase RcsC"/>
    <property type="match status" value="1"/>
</dbReference>
<dbReference type="PANTHER" id="PTHR45339">
    <property type="entry name" value="HYBRID SIGNAL TRANSDUCTION HISTIDINE KINASE J"/>
    <property type="match status" value="1"/>
</dbReference>
<dbReference type="RefSeq" id="WP_178367333.1">
    <property type="nucleotide sequence ID" value="NZ_JACADJ010000049.1"/>
</dbReference>
<feature type="transmembrane region" description="Helical" evidence="18">
    <location>
        <begin position="12"/>
        <end position="32"/>
    </location>
</feature>
<protein>
    <recommendedName>
        <fullName evidence="15">Sensory/regulatory protein RpfC</fullName>
        <ecNumber evidence="3">2.7.13.3</ecNumber>
    </recommendedName>
</protein>
<evidence type="ECO:0000259" key="21">
    <source>
        <dbReference type="PROSITE" id="PS50885"/>
    </source>
</evidence>
<evidence type="ECO:0000259" key="19">
    <source>
        <dbReference type="PROSITE" id="PS50109"/>
    </source>
</evidence>
<comment type="subcellular location">
    <subcellularLocation>
        <location evidence="2">Cell membrane</location>
        <topology evidence="2">Multi-pass membrane protein</topology>
    </subcellularLocation>
</comment>
<dbReference type="AlphaFoldDB" id="A0A850T0M4"/>
<evidence type="ECO:0000256" key="13">
    <source>
        <dbReference type="ARBA" id="ARBA00023136"/>
    </source>
</evidence>
<dbReference type="InterPro" id="IPR004358">
    <property type="entry name" value="Sig_transdc_His_kin-like_C"/>
</dbReference>
<dbReference type="Pfam" id="PF00512">
    <property type="entry name" value="HisKA"/>
    <property type="match status" value="1"/>
</dbReference>
<dbReference type="InterPro" id="IPR036641">
    <property type="entry name" value="HPT_dom_sf"/>
</dbReference>
<dbReference type="EC" id="2.7.13.3" evidence="3"/>
<dbReference type="PANTHER" id="PTHR45339:SF1">
    <property type="entry name" value="HYBRID SIGNAL TRANSDUCTION HISTIDINE KINASE J"/>
    <property type="match status" value="1"/>
</dbReference>
<name>A0A850T0M4_9BACT</name>
<keyword evidence="9" id="KW-0418">Kinase</keyword>
<keyword evidence="4" id="KW-1003">Cell membrane</keyword>
<feature type="transmembrane region" description="Helical" evidence="18">
    <location>
        <begin position="144"/>
        <end position="165"/>
    </location>
</feature>
<evidence type="ECO:0000256" key="3">
    <source>
        <dbReference type="ARBA" id="ARBA00012438"/>
    </source>
</evidence>
<dbReference type="SUPFAM" id="SSF158472">
    <property type="entry name" value="HAMP domain-like"/>
    <property type="match status" value="1"/>
</dbReference>
<dbReference type="SUPFAM" id="SSF47226">
    <property type="entry name" value="Histidine-containing phosphotransfer domain, HPT domain"/>
    <property type="match status" value="1"/>
</dbReference>
<evidence type="ECO:0000256" key="12">
    <source>
        <dbReference type="ARBA" id="ARBA00023012"/>
    </source>
</evidence>
<comment type="caution">
    <text evidence="23">The sequence shown here is derived from an EMBL/GenBank/DDBJ whole genome shotgun (WGS) entry which is preliminary data.</text>
</comment>
<evidence type="ECO:0000259" key="20">
    <source>
        <dbReference type="PROSITE" id="PS50110"/>
    </source>
</evidence>
<dbReference type="CDD" id="cd00082">
    <property type="entry name" value="HisKA"/>
    <property type="match status" value="1"/>
</dbReference>
<keyword evidence="8" id="KW-0547">Nucleotide-binding</keyword>
<keyword evidence="13 18" id="KW-0472">Membrane</keyword>
<dbReference type="PROSITE" id="PS50110">
    <property type="entry name" value="RESPONSE_REGULATORY"/>
    <property type="match status" value="1"/>
</dbReference>
<dbReference type="EMBL" id="JACADJ010000049">
    <property type="protein sequence ID" value="NWH05880.1"/>
    <property type="molecule type" value="Genomic_DNA"/>
</dbReference>
<evidence type="ECO:0000256" key="15">
    <source>
        <dbReference type="ARBA" id="ARBA00068150"/>
    </source>
</evidence>
<dbReference type="InterPro" id="IPR003661">
    <property type="entry name" value="HisK_dim/P_dom"/>
</dbReference>
<evidence type="ECO:0000256" key="5">
    <source>
        <dbReference type="ARBA" id="ARBA00022553"/>
    </source>
</evidence>
<evidence type="ECO:0000256" key="16">
    <source>
        <dbReference type="PROSITE-ProRule" id="PRU00110"/>
    </source>
</evidence>
<accession>A0A850T0M4</accession>
<dbReference type="Gene3D" id="6.10.340.10">
    <property type="match status" value="1"/>
</dbReference>
<feature type="domain" description="Response regulatory" evidence="20">
    <location>
        <begin position="523"/>
        <end position="645"/>
    </location>
</feature>
<dbReference type="SUPFAM" id="SSF55874">
    <property type="entry name" value="ATPase domain of HSP90 chaperone/DNA topoisomerase II/histidine kinase"/>
    <property type="match status" value="1"/>
</dbReference>
<feature type="modified residue" description="Phosphohistidine" evidence="16">
    <location>
        <position position="727"/>
    </location>
</feature>
<evidence type="ECO:0000256" key="11">
    <source>
        <dbReference type="ARBA" id="ARBA00022989"/>
    </source>
</evidence>
<dbReference type="PROSITE" id="PS50885">
    <property type="entry name" value="HAMP"/>
    <property type="match status" value="1"/>
</dbReference>
<dbReference type="InterPro" id="IPR036097">
    <property type="entry name" value="HisK_dim/P_sf"/>
</dbReference>
<dbReference type="Gene3D" id="1.10.287.130">
    <property type="match status" value="1"/>
</dbReference>
<dbReference type="GO" id="GO:0005524">
    <property type="term" value="F:ATP binding"/>
    <property type="evidence" value="ECO:0007669"/>
    <property type="project" value="UniProtKB-KW"/>
</dbReference>
<gene>
    <name evidence="23" type="ORF">HXW94_12930</name>
</gene>
<keyword evidence="5 17" id="KW-0597">Phosphoprotein</keyword>
<dbReference type="PROSITE" id="PS50109">
    <property type="entry name" value="HIS_KIN"/>
    <property type="match status" value="1"/>
</dbReference>
<feature type="domain" description="Histidine kinase" evidence="19">
    <location>
        <begin position="244"/>
        <end position="469"/>
    </location>
</feature>
<dbReference type="Gene3D" id="3.40.50.2300">
    <property type="match status" value="1"/>
</dbReference>
<dbReference type="InterPro" id="IPR008207">
    <property type="entry name" value="Sig_transdc_His_kin_Hpt_dom"/>
</dbReference>
<dbReference type="GO" id="GO:0000155">
    <property type="term" value="F:phosphorelay sensor kinase activity"/>
    <property type="evidence" value="ECO:0007669"/>
    <property type="project" value="InterPro"/>
</dbReference>
<dbReference type="InterPro" id="IPR001789">
    <property type="entry name" value="Sig_transdc_resp-reg_receiver"/>
</dbReference>
<evidence type="ECO:0000256" key="7">
    <source>
        <dbReference type="ARBA" id="ARBA00022692"/>
    </source>
</evidence>
<dbReference type="Gene3D" id="3.30.565.10">
    <property type="entry name" value="Histidine kinase-like ATPase, C-terminal domain"/>
    <property type="match status" value="1"/>
</dbReference>
<evidence type="ECO:0000256" key="9">
    <source>
        <dbReference type="ARBA" id="ARBA00022777"/>
    </source>
</evidence>